<sequence>MALTITLNKGKKRAKVELQEEISSLPASSEPPHPTKRAKRAETRPCPVCDEQIPLRLLARHSELESERVEEIILNVGSSEIFYDDYDDEPGPSSRVRRSAVKARKSFATQSPPDSLAQSTKTIQRVKRHRKQRHIKLKELAKDDEETSSRDSWLGRFTGEEITCPVCSTNVRGDQDVLDAHVDACLAHESQRLEDARRQGSEEETWEGGNDGNYVGDIRGAGFVTRIDEEGIDEDIDIDGDDQAIFGVPQFTEGDVFPINVPRQEANDEDGDVDIEDVDEETRAEPTLRHLVAAGKVVKRNVLSGGNEVAKHQMDQVMGVSEIDRLDLAVAAARQRGDKFGLVLALESKLQHLETTTVSSSTSLLCRICLDPYTEPTVSTGCWHTCCRECWLRCLGSTKLCPICKRITGAADLRRVYL</sequence>
<dbReference type="InterPro" id="IPR052443">
    <property type="entry name" value="E3_ubiq-ligase_RNF220-like"/>
</dbReference>
<dbReference type="InterPro" id="IPR001841">
    <property type="entry name" value="Znf_RING"/>
</dbReference>
<reference evidence="5" key="1">
    <citation type="submission" date="2014-04" db="EMBL/GenBank/DDBJ databases">
        <title>Evolutionary Origins and Diversification of the Mycorrhizal Mutualists.</title>
        <authorList>
            <consortium name="DOE Joint Genome Institute"/>
            <consortium name="Mycorrhizal Genomics Consortium"/>
            <person name="Kohler A."/>
            <person name="Kuo A."/>
            <person name="Nagy L.G."/>
            <person name="Floudas D."/>
            <person name="Copeland A."/>
            <person name="Barry K.W."/>
            <person name="Cichocki N."/>
            <person name="Veneault-Fourrey C."/>
            <person name="LaButti K."/>
            <person name="Lindquist E.A."/>
            <person name="Lipzen A."/>
            <person name="Lundell T."/>
            <person name="Morin E."/>
            <person name="Murat C."/>
            <person name="Riley R."/>
            <person name="Ohm R."/>
            <person name="Sun H."/>
            <person name="Tunlid A."/>
            <person name="Henrissat B."/>
            <person name="Grigoriev I.V."/>
            <person name="Hibbett D.S."/>
            <person name="Martin F."/>
        </authorList>
    </citation>
    <scope>NUCLEOTIDE SEQUENCE [LARGE SCALE GENOMIC DNA]</scope>
    <source>
        <strain evidence="5">FD-334 SS-4</strain>
    </source>
</reference>
<evidence type="ECO:0000256" key="2">
    <source>
        <dbReference type="SAM" id="MobiDB-lite"/>
    </source>
</evidence>
<dbReference type="Gene3D" id="3.30.40.10">
    <property type="entry name" value="Zinc/RING finger domain, C3HC4 (zinc finger)"/>
    <property type="match status" value="1"/>
</dbReference>
<keyword evidence="1" id="KW-0862">Zinc</keyword>
<dbReference type="STRING" id="945553.A0A0D2LP06"/>
<dbReference type="Pfam" id="PF13923">
    <property type="entry name" value="zf-C3HC4_2"/>
    <property type="match status" value="1"/>
</dbReference>
<organism evidence="4 5">
    <name type="scientific">Hypholoma sublateritium (strain FD-334 SS-4)</name>
    <dbReference type="NCBI Taxonomy" id="945553"/>
    <lineage>
        <taxon>Eukaryota</taxon>
        <taxon>Fungi</taxon>
        <taxon>Dikarya</taxon>
        <taxon>Basidiomycota</taxon>
        <taxon>Agaricomycotina</taxon>
        <taxon>Agaricomycetes</taxon>
        <taxon>Agaricomycetidae</taxon>
        <taxon>Agaricales</taxon>
        <taxon>Agaricineae</taxon>
        <taxon>Strophariaceae</taxon>
        <taxon>Hypholoma</taxon>
    </lineage>
</organism>
<name>A0A0D2LP06_HYPSF</name>
<dbReference type="Pfam" id="PF15926">
    <property type="entry name" value="RNF220"/>
    <property type="match status" value="1"/>
</dbReference>
<dbReference type="GO" id="GO:0061630">
    <property type="term" value="F:ubiquitin protein ligase activity"/>
    <property type="evidence" value="ECO:0007669"/>
    <property type="project" value="TreeGrafter"/>
</dbReference>
<evidence type="ECO:0000259" key="3">
    <source>
        <dbReference type="PROSITE" id="PS50089"/>
    </source>
</evidence>
<keyword evidence="1" id="KW-0479">Metal-binding</keyword>
<feature type="compositionally biased region" description="Basic residues" evidence="2">
    <location>
        <begin position="95"/>
        <end position="105"/>
    </location>
</feature>
<dbReference type="GO" id="GO:0008270">
    <property type="term" value="F:zinc ion binding"/>
    <property type="evidence" value="ECO:0007669"/>
    <property type="project" value="UniProtKB-KW"/>
</dbReference>
<keyword evidence="5" id="KW-1185">Reference proteome</keyword>
<feature type="region of interest" description="Disordered" evidence="2">
    <location>
        <begin position="1"/>
        <end position="45"/>
    </location>
</feature>
<dbReference type="GO" id="GO:0016567">
    <property type="term" value="P:protein ubiquitination"/>
    <property type="evidence" value="ECO:0007669"/>
    <property type="project" value="TreeGrafter"/>
</dbReference>
<dbReference type="PANTHER" id="PTHR13459:SF1">
    <property type="entry name" value="E3 UBIQUITIN-PROTEIN LIGASE RNF220 ISOFORM X1"/>
    <property type="match status" value="1"/>
</dbReference>
<evidence type="ECO:0000256" key="1">
    <source>
        <dbReference type="PROSITE-ProRule" id="PRU00175"/>
    </source>
</evidence>
<dbReference type="Proteomes" id="UP000054270">
    <property type="component" value="Unassembled WGS sequence"/>
</dbReference>
<dbReference type="PROSITE" id="PS50089">
    <property type="entry name" value="ZF_RING_2"/>
    <property type="match status" value="1"/>
</dbReference>
<dbReference type="AlphaFoldDB" id="A0A0D2LP06"/>
<keyword evidence="1" id="KW-0863">Zinc-finger</keyword>
<dbReference type="InterPro" id="IPR013083">
    <property type="entry name" value="Znf_RING/FYVE/PHD"/>
</dbReference>
<dbReference type="OMA" id="CPTCDVK"/>
<evidence type="ECO:0000313" key="4">
    <source>
        <dbReference type="EMBL" id="KJA29792.1"/>
    </source>
</evidence>
<evidence type="ECO:0000313" key="5">
    <source>
        <dbReference type="Proteomes" id="UP000054270"/>
    </source>
</evidence>
<gene>
    <name evidence="4" type="ORF">HYPSUDRAFT_210662</name>
</gene>
<dbReference type="SUPFAM" id="SSF57850">
    <property type="entry name" value="RING/U-box"/>
    <property type="match status" value="1"/>
</dbReference>
<dbReference type="InterPro" id="IPR031824">
    <property type="entry name" value="RNF220_mid"/>
</dbReference>
<dbReference type="PANTHER" id="PTHR13459">
    <property type="entry name" value="E3 UBIQUITIN-PROTEIN LIGASE RNF220 ISOFORM X1"/>
    <property type="match status" value="1"/>
</dbReference>
<dbReference type="OrthoDB" id="6270329at2759"/>
<feature type="compositionally biased region" description="Polar residues" evidence="2">
    <location>
        <begin position="107"/>
        <end position="123"/>
    </location>
</feature>
<feature type="domain" description="RING-type" evidence="3">
    <location>
        <begin position="366"/>
        <end position="405"/>
    </location>
</feature>
<dbReference type="EMBL" id="KN817518">
    <property type="protein sequence ID" value="KJA29792.1"/>
    <property type="molecule type" value="Genomic_DNA"/>
</dbReference>
<accession>A0A0D2LP06</accession>
<proteinExistence type="predicted"/>
<protein>
    <recommendedName>
        <fullName evidence="3">RING-type domain-containing protein</fullName>
    </recommendedName>
</protein>
<feature type="region of interest" description="Disordered" evidence="2">
    <location>
        <begin position="85"/>
        <end position="132"/>
    </location>
</feature>
<dbReference type="Gene3D" id="3.30.160.60">
    <property type="entry name" value="Classic Zinc Finger"/>
    <property type="match status" value="1"/>
</dbReference>